<dbReference type="GO" id="GO:0005506">
    <property type="term" value="F:iron ion binding"/>
    <property type="evidence" value="ECO:0007669"/>
    <property type="project" value="InterPro"/>
</dbReference>
<dbReference type="NCBIfam" id="NF008877">
    <property type="entry name" value="PRK11913.1-2"/>
    <property type="match status" value="1"/>
</dbReference>
<dbReference type="PROSITE" id="PS00367">
    <property type="entry name" value="BH4_AAA_HYDROXYL_1"/>
    <property type="match status" value="1"/>
</dbReference>
<protein>
    <submittedName>
        <fullName evidence="9">Phenylalanine 4-monooxygenase</fullName>
    </submittedName>
</protein>
<dbReference type="InterPro" id="IPR018301">
    <property type="entry name" value="ArAA_hydroxylase_Fe/CU_BS"/>
</dbReference>
<keyword evidence="10" id="KW-1185">Reference proteome</keyword>
<feature type="binding site" evidence="7">
    <location>
        <position position="162"/>
    </location>
    <ligand>
        <name>Fe cation</name>
        <dbReference type="ChEBI" id="CHEBI:24875"/>
    </ligand>
</feature>
<dbReference type="AlphaFoldDB" id="A0A2N3HJW0"/>
<evidence type="ECO:0000313" key="9">
    <source>
        <dbReference type="EMBL" id="PKQ45269.1"/>
    </source>
</evidence>
<dbReference type="PRINTS" id="PR00372">
    <property type="entry name" value="FYWHYDRXLASE"/>
</dbReference>
<keyword evidence="5 7" id="KW-0408">Iron</keyword>
<sequence length="234" mass="27093">METLTQVYRNYTKEDHAVWALLFERQASHLVGKACTEYLQGLKVLQPVLNAERIPDFNKLNEALKAEIGWSIEVVAGLIPVDEFFLLLSQKNFPSSTWLRSRDHLDYLEEPDMFHDIFGHIPQLVHADYSNFMQKFGEIGYLNRHDEALVIKLQRLYWYTIEFGLILEHGKRRIYGAGIASSVKETQHAFGPNITVLPYDIQQIMATDFIISDIQSAYFEINSYQQLYASLLSI</sequence>
<accession>A0A2N3HJW0</accession>
<gene>
    <name evidence="9" type="ORF">CSW08_08605</name>
</gene>
<evidence type="ECO:0000256" key="5">
    <source>
        <dbReference type="ARBA" id="ARBA00023004"/>
    </source>
</evidence>
<dbReference type="RefSeq" id="WP_106659483.1">
    <property type="nucleotide sequence ID" value="NZ_PJEO01000028.1"/>
</dbReference>
<dbReference type="OrthoDB" id="9780502at2"/>
<feature type="binding site" evidence="7">
    <location>
        <position position="120"/>
    </location>
    <ligand>
        <name>Fe cation</name>
        <dbReference type="ChEBI" id="CHEBI:24875"/>
    </ligand>
</feature>
<dbReference type="SUPFAM" id="SSF56534">
    <property type="entry name" value="Aromatic aminoacid monoxygenases, catalytic and oligomerization domains"/>
    <property type="match status" value="1"/>
</dbReference>
<comment type="caution">
    <text evidence="9">The sequence shown here is derived from an EMBL/GenBank/DDBJ whole genome shotgun (WGS) entry which is preliminary data.</text>
</comment>
<feature type="binding site" evidence="7">
    <location>
        <position position="115"/>
    </location>
    <ligand>
        <name>Fe cation</name>
        <dbReference type="ChEBI" id="CHEBI:24875"/>
    </ligand>
</feature>
<evidence type="ECO:0000313" key="10">
    <source>
        <dbReference type="Proteomes" id="UP000233435"/>
    </source>
</evidence>
<dbReference type="InterPro" id="IPR036951">
    <property type="entry name" value="ArAA_hydroxylase_sf"/>
</dbReference>
<evidence type="ECO:0000256" key="2">
    <source>
        <dbReference type="ARBA" id="ARBA00009712"/>
    </source>
</evidence>
<dbReference type="EMBL" id="PJEO01000028">
    <property type="protein sequence ID" value="PKQ45269.1"/>
    <property type="molecule type" value="Genomic_DNA"/>
</dbReference>
<organism evidence="9 10">
    <name type="scientific">Confluentibacter flavum</name>
    <dbReference type="NCBI Taxonomy" id="1909700"/>
    <lineage>
        <taxon>Bacteria</taxon>
        <taxon>Pseudomonadati</taxon>
        <taxon>Bacteroidota</taxon>
        <taxon>Flavobacteriia</taxon>
        <taxon>Flavobacteriales</taxon>
        <taxon>Flavobacteriaceae</taxon>
        <taxon>Confluentibacter</taxon>
    </lineage>
</organism>
<dbReference type="InterPro" id="IPR001273">
    <property type="entry name" value="ArAA_hydroxylase"/>
</dbReference>
<keyword evidence="4" id="KW-0560">Oxidoreductase</keyword>
<evidence type="ECO:0000256" key="3">
    <source>
        <dbReference type="ARBA" id="ARBA00022723"/>
    </source>
</evidence>
<dbReference type="Gene3D" id="1.10.800.10">
    <property type="entry name" value="Aromatic amino acid hydroxylase"/>
    <property type="match status" value="1"/>
</dbReference>
<dbReference type="InterPro" id="IPR036329">
    <property type="entry name" value="Aro-AA_hydroxylase_C_sf"/>
</dbReference>
<keyword evidence="6 9" id="KW-0503">Monooxygenase</keyword>
<comment type="similarity">
    <text evidence="2">Belongs to the biopterin-dependent aromatic amino acid hydroxylase family.</text>
</comment>
<dbReference type="InterPro" id="IPR019774">
    <property type="entry name" value="Aromatic-AA_hydroxylase_C"/>
</dbReference>
<name>A0A2N3HJW0_9FLAO</name>
<proteinExistence type="inferred from homology"/>
<evidence type="ECO:0000256" key="1">
    <source>
        <dbReference type="ARBA" id="ARBA00001954"/>
    </source>
</evidence>
<dbReference type="PROSITE" id="PS51410">
    <property type="entry name" value="BH4_AAA_HYDROXYL_2"/>
    <property type="match status" value="1"/>
</dbReference>
<evidence type="ECO:0000256" key="4">
    <source>
        <dbReference type="ARBA" id="ARBA00023002"/>
    </source>
</evidence>
<evidence type="ECO:0000259" key="8">
    <source>
        <dbReference type="PROSITE" id="PS51410"/>
    </source>
</evidence>
<feature type="domain" description="Biopterin-dependent aromatic amino acid hydroxylase family profile" evidence="8">
    <location>
        <begin position="1"/>
        <end position="234"/>
    </location>
</feature>
<dbReference type="Proteomes" id="UP000233435">
    <property type="component" value="Unassembled WGS sequence"/>
</dbReference>
<evidence type="ECO:0000256" key="6">
    <source>
        <dbReference type="ARBA" id="ARBA00023033"/>
    </source>
</evidence>
<dbReference type="GO" id="GO:0004505">
    <property type="term" value="F:phenylalanine 4-monooxygenase activity"/>
    <property type="evidence" value="ECO:0007669"/>
    <property type="project" value="UniProtKB-ARBA"/>
</dbReference>
<comment type="cofactor">
    <cofactor evidence="1 7">
        <name>Fe(2+)</name>
        <dbReference type="ChEBI" id="CHEBI:29033"/>
    </cofactor>
</comment>
<dbReference type="PANTHER" id="PTHR11473:SF24">
    <property type="entry name" value="PHENYLALANINE-4-HYDROXYLASE"/>
    <property type="match status" value="1"/>
</dbReference>
<keyword evidence="3 7" id="KW-0479">Metal-binding</keyword>
<dbReference type="Pfam" id="PF00351">
    <property type="entry name" value="Biopterin_H"/>
    <property type="match status" value="1"/>
</dbReference>
<evidence type="ECO:0000256" key="7">
    <source>
        <dbReference type="PIRSR" id="PIRSR601273-2"/>
    </source>
</evidence>
<dbReference type="PANTHER" id="PTHR11473">
    <property type="entry name" value="AROMATIC AMINO ACID HYDROXYLASE"/>
    <property type="match status" value="1"/>
</dbReference>
<reference evidence="9 10" key="1">
    <citation type="submission" date="2017-12" db="EMBL/GenBank/DDBJ databases">
        <title>Confluentibacter flavum sp. nov., isolated from the saline lake.</title>
        <authorList>
            <person name="Yu L."/>
        </authorList>
    </citation>
    <scope>NUCLEOTIDE SEQUENCE [LARGE SCALE GENOMIC DNA]</scope>
    <source>
        <strain evidence="9 10">3B</strain>
    </source>
</reference>